<dbReference type="EMBL" id="JBHRTQ010000014">
    <property type="protein sequence ID" value="MFC3175411.1"/>
    <property type="molecule type" value="Genomic_DNA"/>
</dbReference>
<dbReference type="RefSeq" id="WP_379510790.1">
    <property type="nucleotide sequence ID" value="NZ_JBHRTQ010000014.1"/>
</dbReference>
<evidence type="ECO:0000313" key="2">
    <source>
        <dbReference type="Proteomes" id="UP001595604"/>
    </source>
</evidence>
<gene>
    <name evidence="1" type="ORF">ACFOD9_14225</name>
</gene>
<proteinExistence type="predicted"/>
<sequence>MANWVNPAEAVQSLARLHEMSGRLADFDVCLNAAEETLLARLASGQVPTRASFVEYTSTEEFLVTKTDEAVPKTFWRNWVAARPIDREADWIVGDFRYDHGADWSDLPCWGKAFGVAFEASALPWMDACQVAPENSSRIVELESALDEMTTEVVRLQGRLIYGPPQTSALPSRSGKGRPAANWWPAFAEELAVYLHDSGPPQGTGTEGQSEMLAEIFRRMNERGHGEPSRSTVQPVINAVLQRVR</sequence>
<protein>
    <submittedName>
        <fullName evidence="1">Uncharacterized protein</fullName>
    </submittedName>
</protein>
<dbReference type="Proteomes" id="UP001595604">
    <property type="component" value="Unassembled WGS sequence"/>
</dbReference>
<comment type="caution">
    <text evidence="1">The sequence shown here is derived from an EMBL/GenBank/DDBJ whole genome shotgun (WGS) entry which is preliminary data.</text>
</comment>
<keyword evidence="2" id="KW-1185">Reference proteome</keyword>
<reference evidence="2" key="1">
    <citation type="journal article" date="2019" name="Int. J. Syst. Evol. Microbiol.">
        <title>The Global Catalogue of Microorganisms (GCM) 10K type strain sequencing project: providing services to taxonomists for standard genome sequencing and annotation.</title>
        <authorList>
            <consortium name="The Broad Institute Genomics Platform"/>
            <consortium name="The Broad Institute Genome Sequencing Center for Infectious Disease"/>
            <person name="Wu L."/>
            <person name="Ma J."/>
        </authorList>
    </citation>
    <scope>NUCLEOTIDE SEQUENCE [LARGE SCALE GENOMIC DNA]</scope>
    <source>
        <strain evidence="2">KCTC 42984</strain>
    </source>
</reference>
<organism evidence="1 2">
    <name type="scientific">Novosphingobium bradum</name>
    <dbReference type="NCBI Taxonomy" id="1737444"/>
    <lineage>
        <taxon>Bacteria</taxon>
        <taxon>Pseudomonadati</taxon>
        <taxon>Pseudomonadota</taxon>
        <taxon>Alphaproteobacteria</taxon>
        <taxon>Sphingomonadales</taxon>
        <taxon>Sphingomonadaceae</taxon>
        <taxon>Novosphingobium</taxon>
    </lineage>
</organism>
<evidence type="ECO:0000313" key="1">
    <source>
        <dbReference type="EMBL" id="MFC3175411.1"/>
    </source>
</evidence>
<name>A0ABV7IRU8_9SPHN</name>
<accession>A0ABV7IRU8</accession>